<feature type="transmembrane region" description="Helical" evidence="1">
    <location>
        <begin position="12"/>
        <end position="30"/>
    </location>
</feature>
<keyword evidence="1" id="KW-1133">Transmembrane helix</keyword>
<evidence type="ECO:0000256" key="1">
    <source>
        <dbReference type="SAM" id="Phobius"/>
    </source>
</evidence>
<dbReference type="EMBL" id="HBGA01055567">
    <property type="protein sequence ID" value="CAD9009344.1"/>
    <property type="molecule type" value="Transcribed_RNA"/>
</dbReference>
<keyword evidence="1" id="KW-0812">Transmembrane</keyword>
<gene>
    <name evidence="2" type="ORF">EGYM00392_LOCUS20439</name>
</gene>
<name>A0A7S1IEB7_9EUGL</name>
<keyword evidence="1" id="KW-0472">Membrane</keyword>
<protein>
    <submittedName>
        <fullName evidence="2">Uncharacterized protein</fullName>
    </submittedName>
</protein>
<dbReference type="AlphaFoldDB" id="A0A7S1IEB7"/>
<sequence>MSHCLYNQPSKYHLLLHALAVGVLGPAHLVSFKSPFFWWACVVWHRGSLIGQVRRSVKHVGGLLCRLKQAGNHEKTKDKNQTCHLILCKTLGGSERCAWK</sequence>
<proteinExistence type="predicted"/>
<organism evidence="2">
    <name type="scientific">Eutreptiella gymnastica</name>
    <dbReference type="NCBI Taxonomy" id="73025"/>
    <lineage>
        <taxon>Eukaryota</taxon>
        <taxon>Discoba</taxon>
        <taxon>Euglenozoa</taxon>
        <taxon>Euglenida</taxon>
        <taxon>Spirocuta</taxon>
        <taxon>Euglenophyceae</taxon>
        <taxon>Eutreptiales</taxon>
        <taxon>Eutreptiaceae</taxon>
        <taxon>Eutreptiella</taxon>
    </lineage>
</organism>
<reference evidence="2" key="1">
    <citation type="submission" date="2021-01" db="EMBL/GenBank/DDBJ databases">
        <authorList>
            <person name="Corre E."/>
            <person name="Pelletier E."/>
            <person name="Niang G."/>
            <person name="Scheremetjew M."/>
            <person name="Finn R."/>
            <person name="Kale V."/>
            <person name="Holt S."/>
            <person name="Cochrane G."/>
            <person name="Meng A."/>
            <person name="Brown T."/>
            <person name="Cohen L."/>
        </authorList>
    </citation>
    <scope>NUCLEOTIDE SEQUENCE</scope>
    <source>
        <strain evidence="2">NIES-381</strain>
    </source>
</reference>
<accession>A0A7S1IEB7</accession>
<evidence type="ECO:0000313" key="2">
    <source>
        <dbReference type="EMBL" id="CAD9009344.1"/>
    </source>
</evidence>